<dbReference type="PANTHER" id="PTHR21377">
    <property type="entry name" value="PROTEIN FAM210B, MITOCHONDRIAL"/>
    <property type="match status" value="1"/>
</dbReference>
<dbReference type="InterPro" id="IPR045866">
    <property type="entry name" value="FAM210A/B-like"/>
</dbReference>
<proteinExistence type="predicted"/>
<comment type="caution">
    <text evidence="2">The sequence shown here is derived from an EMBL/GenBank/DDBJ whole genome shotgun (WGS) entry which is preliminary data.</text>
</comment>
<dbReference type="EMBL" id="JADCNM010000014">
    <property type="protein sequence ID" value="KAG0454338.1"/>
    <property type="molecule type" value="Genomic_DNA"/>
</dbReference>
<evidence type="ECO:0000259" key="1">
    <source>
        <dbReference type="Pfam" id="PF06916"/>
    </source>
</evidence>
<dbReference type="AlphaFoldDB" id="A0A835U9S5"/>
<name>A0A835U9S5_VANPL</name>
<evidence type="ECO:0000313" key="4">
    <source>
        <dbReference type="Proteomes" id="UP000636800"/>
    </source>
</evidence>
<dbReference type="GO" id="GO:0005739">
    <property type="term" value="C:mitochondrion"/>
    <property type="evidence" value="ECO:0007669"/>
    <property type="project" value="TreeGrafter"/>
</dbReference>
<evidence type="ECO:0000313" key="2">
    <source>
        <dbReference type="EMBL" id="KAG0453235.1"/>
    </source>
</evidence>
<accession>A0A835U9S5</accession>
<dbReference type="EMBL" id="JADCNL010000014">
    <property type="protein sequence ID" value="KAG0453235.1"/>
    <property type="molecule type" value="Genomic_DNA"/>
</dbReference>
<feature type="domain" description="DUF1279" evidence="1">
    <location>
        <begin position="6"/>
        <end position="59"/>
    </location>
</feature>
<organism evidence="2 4">
    <name type="scientific">Vanilla planifolia</name>
    <name type="common">Vanilla</name>
    <dbReference type="NCBI Taxonomy" id="51239"/>
    <lineage>
        <taxon>Eukaryota</taxon>
        <taxon>Viridiplantae</taxon>
        <taxon>Streptophyta</taxon>
        <taxon>Embryophyta</taxon>
        <taxon>Tracheophyta</taxon>
        <taxon>Spermatophyta</taxon>
        <taxon>Magnoliopsida</taxon>
        <taxon>Liliopsida</taxon>
        <taxon>Asparagales</taxon>
        <taxon>Orchidaceae</taxon>
        <taxon>Vanilloideae</taxon>
        <taxon>Vanilleae</taxon>
        <taxon>Vanilla</taxon>
    </lineage>
</organism>
<sequence length="88" mass="9431">MVFAVRLRDMMKKYGKMAVGIHLSVSAASIAGLYTAIRNNINLESHLERIGQSPGAPHQDTAGPDGGYIPVDVIHQGRMILVSAVLFG</sequence>
<keyword evidence="4" id="KW-1185">Reference proteome</keyword>
<dbReference type="Proteomes" id="UP000636800">
    <property type="component" value="Unassembled WGS sequence"/>
</dbReference>
<dbReference type="Proteomes" id="UP000639772">
    <property type="component" value="Unassembled WGS sequence"/>
</dbReference>
<gene>
    <name evidence="3" type="ORF">HPP92_025642</name>
    <name evidence="2" type="ORF">HPP92_025899</name>
</gene>
<dbReference type="OrthoDB" id="426386at2759"/>
<reference evidence="4 5" key="1">
    <citation type="journal article" date="2020" name="Nat. Food">
        <title>A phased Vanilla planifolia genome enables genetic improvement of flavour and production.</title>
        <authorList>
            <person name="Hasing T."/>
            <person name="Tang H."/>
            <person name="Brym M."/>
            <person name="Khazi F."/>
            <person name="Huang T."/>
            <person name="Chambers A.H."/>
        </authorList>
    </citation>
    <scope>NUCLEOTIDE SEQUENCE [LARGE SCALE GENOMIC DNA]</scope>
    <source>
        <tissue evidence="2">Leaf</tissue>
    </source>
</reference>
<dbReference type="Pfam" id="PF06916">
    <property type="entry name" value="FAM210A-B_dom"/>
    <property type="match status" value="1"/>
</dbReference>
<protein>
    <recommendedName>
        <fullName evidence="1">DUF1279 domain-containing protein</fullName>
    </recommendedName>
</protein>
<dbReference type="PANTHER" id="PTHR21377:SF0">
    <property type="entry name" value="PROTEIN FAM210B, MITOCHONDRIAL"/>
    <property type="match status" value="1"/>
</dbReference>
<dbReference type="InterPro" id="IPR009688">
    <property type="entry name" value="FAM210A/B-like_dom"/>
</dbReference>
<evidence type="ECO:0000313" key="5">
    <source>
        <dbReference type="Proteomes" id="UP000639772"/>
    </source>
</evidence>
<evidence type="ECO:0000313" key="3">
    <source>
        <dbReference type="EMBL" id="KAG0454338.1"/>
    </source>
</evidence>